<reference evidence="2 3" key="1">
    <citation type="submission" date="2020-08" db="EMBL/GenBank/DDBJ databases">
        <title>A Genomic Blueprint of the Chicken Gut Microbiome.</title>
        <authorList>
            <person name="Gilroy R."/>
            <person name="Ravi A."/>
            <person name="Getino M."/>
            <person name="Pursley I."/>
            <person name="Horton D.L."/>
            <person name="Alikhan N.-F."/>
            <person name="Baker D."/>
            <person name="Gharbi K."/>
            <person name="Hall N."/>
            <person name="Watson M."/>
            <person name="Adriaenssens E.M."/>
            <person name="Foster-Nyarko E."/>
            <person name="Jarju S."/>
            <person name="Secka A."/>
            <person name="Antonio M."/>
            <person name="Oren A."/>
            <person name="Chaudhuri R."/>
            <person name="La Ragione R.M."/>
            <person name="Hildebrand F."/>
            <person name="Pallen M.J."/>
        </authorList>
    </citation>
    <scope>NUCLEOTIDE SEQUENCE [LARGE SCALE GENOMIC DNA]</scope>
    <source>
        <strain evidence="2 3">Sa2BUA9</strain>
    </source>
</reference>
<dbReference type="Proteomes" id="UP000640786">
    <property type="component" value="Unassembled WGS sequence"/>
</dbReference>
<name>A0ABR8RAE5_9BACI</name>
<comment type="caution">
    <text evidence="2">The sequence shown here is derived from an EMBL/GenBank/DDBJ whole genome shotgun (WGS) entry which is preliminary data.</text>
</comment>
<keyword evidence="3" id="KW-1185">Reference proteome</keyword>
<feature type="transmembrane region" description="Helical" evidence="1">
    <location>
        <begin position="121"/>
        <end position="145"/>
    </location>
</feature>
<evidence type="ECO:0000313" key="3">
    <source>
        <dbReference type="Proteomes" id="UP000640786"/>
    </source>
</evidence>
<proteinExistence type="predicted"/>
<feature type="transmembrane region" description="Helical" evidence="1">
    <location>
        <begin position="35"/>
        <end position="53"/>
    </location>
</feature>
<feature type="transmembrane region" description="Helical" evidence="1">
    <location>
        <begin position="96"/>
        <end position="115"/>
    </location>
</feature>
<evidence type="ECO:0000313" key="2">
    <source>
        <dbReference type="EMBL" id="MBD7944622.1"/>
    </source>
</evidence>
<keyword evidence="1" id="KW-1133">Transmembrane helix</keyword>
<accession>A0ABR8RAE5</accession>
<keyword evidence="1" id="KW-0812">Transmembrane</keyword>
<feature type="transmembrane region" description="Helical" evidence="1">
    <location>
        <begin position="152"/>
        <end position="170"/>
    </location>
</feature>
<evidence type="ECO:0000256" key="1">
    <source>
        <dbReference type="SAM" id="Phobius"/>
    </source>
</evidence>
<feature type="transmembrane region" description="Helical" evidence="1">
    <location>
        <begin position="65"/>
        <end position="84"/>
    </location>
</feature>
<keyword evidence="1" id="KW-0472">Membrane</keyword>
<dbReference type="RefSeq" id="WP_144536136.1">
    <property type="nucleotide sequence ID" value="NZ_JACSQO010000004.1"/>
</dbReference>
<feature type="transmembrane region" description="Helical" evidence="1">
    <location>
        <begin position="176"/>
        <end position="197"/>
    </location>
</feature>
<sequence length="206" mass="23093">MIFVFMGILLFISLVSGGTIALLAYEMFHQKFNRALGLLCGLLLVGLLVFEIIPESLESYEKLSLLLGFIIGYFFYSLTVLHSHNEKKHVSSMTPLIFGLFLHTIPLSLTLGSLLNNQMFPIAITTSTILHHIPEGFALTSLFLLRKKKLMSLLVCFLSLSVCSIFFMWIGKDIFIAPRIQGVLIGISICLIGLTSWKEFIFPSNK</sequence>
<organism evidence="2 3">
    <name type="scientific">Psychrobacillus faecigallinarum</name>
    <dbReference type="NCBI Taxonomy" id="2762235"/>
    <lineage>
        <taxon>Bacteria</taxon>
        <taxon>Bacillati</taxon>
        <taxon>Bacillota</taxon>
        <taxon>Bacilli</taxon>
        <taxon>Bacillales</taxon>
        <taxon>Bacillaceae</taxon>
        <taxon>Psychrobacillus</taxon>
    </lineage>
</organism>
<protein>
    <submittedName>
        <fullName evidence="2">Zinc transporter family protein</fullName>
    </submittedName>
</protein>
<dbReference type="EMBL" id="JACSQO010000004">
    <property type="protein sequence ID" value="MBD7944622.1"/>
    <property type="molecule type" value="Genomic_DNA"/>
</dbReference>
<feature type="transmembrane region" description="Helical" evidence="1">
    <location>
        <begin position="6"/>
        <end position="28"/>
    </location>
</feature>
<gene>
    <name evidence="2" type="ORF">H9650_10885</name>
</gene>